<dbReference type="FunFam" id="3.40.50.720:FF:000115">
    <property type="entry name" value="3-oxoacyl-[acyl-carrier-protein] reductase FabG"/>
    <property type="match status" value="1"/>
</dbReference>
<evidence type="ECO:0000256" key="8">
    <source>
        <dbReference type="ARBA" id="ARBA00048508"/>
    </source>
</evidence>
<evidence type="ECO:0000256" key="1">
    <source>
        <dbReference type="ARBA" id="ARBA00005194"/>
    </source>
</evidence>
<protein>
    <recommendedName>
        <fullName evidence="3 11">3-oxoacyl-[acyl-carrier-protein] reductase</fullName>
        <ecNumber evidence="3 11">1.1.1.100</ecNumber>
    </recommendedName>
</protein>
<evidence type="ECO:0000256" key="6">
    <source>
        <dbReference type="ARBA" id="ARBA00023002"/>
    </source>
</evidence>
<evidence type="ECO:0000256" key="9">
    <source>
        <dbReference type="PIRSR" id="PIRSR611284-1"/>
    </source>
</evidence>
<dbReference type="eggNOG" id="COG1028">
    <property type="taxonomic scope" value="Bacteria"/>
</dbReference>
<keyword evidence="7 11" id="KW-0275">Fatty acid biosynthesis</keyword>
<evidence type="ECO:0000256" key="10">
    <source>
        <dbReference type="PIRSR" id="PIRSR611284-2"/>
    </source>
</evidence>
<sequence length="246" mass="26200">MNILQNKVAVVTGAAQGLGKEIANTLASLGASVVISDVNEKALQETQAEFSRKGYDVSLYVCNVGDSQEAMTLIKHAIEVYGSLHILVNNAGITRDSMLHKMEHTAWEQVINVNLTGVFHCIQPALMYMREQKYGRIINISSVSWQGNVGQANYAAAKAGVIGLTKTVSKEAGSFGITCNAICPGFMDTSMTKTIPDKVKEKMIGAIPVGRIGTPQDVANAVAFLASDYASYITGDVINVSGGLQI</sequence>
<dbReference type="InterPro" id="IPR050259">
    <property type="entry name" value="SDR"/>
</dbReference>
<dbReference type="NCBIfam" id="NF009466">
    <property type="entry name" value="PRK12826.1-2"/>
    <property type="match status" value="1"/>
</dbReference>
<dbReference type="EC" id="1.1.1.100" evidence="3 11"/>
<comment type="similarity">
    <text evidence="2 11">Belongs to the short-chain dehydrogenases/reductases (SDR) family.</text>
</comment>
<dbReference type="InterPro" id="IPR036291">
    <property type="entry name" value="NAD(P)-bd_dom_sf"/>
</dbReference>
<dbReference type="NCBIfam" id="TIGR01830">
    <property type="entry name" value="3oxo_ACP_reduc"/>
    <property type="match status" value="1"/>
</dbReference>
<dbReference type="UniPathway" id="UPA00094"/>
<dbReference type="PANTHER" id="PTHR42879:SF2">
    <property type="entry name" value="3-OXOACYL-[ACYL-CARRIER-PROTEIN] REDUCTASE FABG"/>
    <property type="match status" value="1"/>
</dbReference>
<dbReference type="EMBL" id="JOTN01000011">
    <property type="protein sequence ID" value="KEK18806.1"/>
    <property type="molecule type" value="Genomic_DNA"/>
</dbReference>
<accession>A0A073JX24</accession>
<keyword evidence="11" id="KW-0443">Lipid metabolism</keyword>
<dbReference type="PROSITE" id="PS00061">
    <property type="entry name" value="ADH_SHORT"/>
    <property type="match status" value="1"/>
</dbReference>
<comment type="pathway">
    <text evidence="1 11">Lipid metabolism; fatty acid biosynthesis.</text>
</comment>
<keyword evidence="11" id="KW-0444">Lipid biosynthesis</keyword>
<feature type="binding site" evidence="10">
    <location>
        <position position="90"/>
    </location>
    <ligand>
        <name>NADP(+)</name>
        <dbReference type="ChEBI" id="CHEBI:58349"/>
    </ligand>
</feature>
<evidence type="ECO:0000256" key="4">
    <source>
        <dbReference type="ARBA" id="ARBA00022832"/>
    </source>
</evidence>
<dbReference type="NCBIfam" id="NF004198">
    <property type="entry name" value="PRK05653.1-3"/>
    <property type="match status" value="1"/>
</dbReference>
<feature type="binding site" evidence="10">
    <location>
        <begin position="63"/>
        <end position="64"/>
    </location>
    <ligand>
        <name>NADP(+)</name>
        <dbReference type="ChEBI" id="CHEBI:58349"/>
    </ligand>
</feature>
<evidence type="ECO:0000313" key="13">
    <source>
        <dbReference type="Proteomes" id="UP000027822"/>
    </source>
</evidence>
<dbReference type="CDD" id="cd05333">
    <property type="entry name" value="BKR_SDR_c"/>
    <property type="match status" value="1"/>
</dbReference>
<dbReference type="STRING" id="574376.BAMA_03240"/>
<keyword evidence="6 11" id="KW-0560">Oxidoreductase</keyword>
<gene>
    <name evidence="12" type="ORF">BAMA_03240</name>
</gene>
<keyword evidence="4 11" id="KW-0276">Fatty acid metabolism</keyword>
<dbReference type="PANTHER" id="PTHR42879">
    <property type="entry name" value="3-OXOACYL-(ACYL-CARRIER-PROTEIN) REDUCTASE"/>
    <property type="match status" value="1"/>
</dbReference>
<feature type="active site" description="Proton acceptor" evidence="9">
    <location>
        <position position="154"/>
    </location>
</feature>
<dbReference type="GO" id="GO:0051287">
    <property type="term" value="F:NAD binding"/>
    <property type="evidence" value="ECO:0007669"/>
    <property type="project" value="UniProtKB-UniRule"/>
</dbReference>
<dbReference type="InterPro" id="IPR002347">
    <property type="entry name" value="SDR_fam"/>
</dbReference>
<name>A0A073JX24_9BACI</name>
<dbReference type="PRINTS" id="PR00081">
    <property type="entry name" value="GDHRDH"/>
</dbReference>
<evidence type="ECO:0000256" key="2">
    <source>
        <dbReference type="ARBA" id="ARBA00006484"/>
    </source>
</evidence>
<feature type="binding site" evidence="10">
    <location>
        <begin position="154"/>
        <end position="158"/>
    </location>
    <ligand>
        <name>NADP(+)</name>
        <dbReference type="ChEBI" id="CHEBI:58349"/>
    </ligand>
</feature>
<dbReference type="Gene3D" id="3.40.50.720">
    <property type="entry name" value="NAD(P)-binding Rossmann-like Domain"/>
    <property type="match status" value="1"/>
</dbReference>
<dbReference type="GO" id="GO:0006633">
    <property type="term" value="P:fatty acid biosynthetic process"/>
    <property type="evidence" value="ECO:0007669"/>
    <property type="project" value="UniProtKB-UniPathway"/>
</dbReference>
<keyword evidence="13" id="KW-1185">Reference proteome</keyword>
<comment type="function">
    <text evidence="11">Catalyzes the NADPH-dependent reduction of beta-ketoacyl-ACP substrates to beta-hydroxyacyl-ACP products, the first reductive step in the elongation cycle of fatty acid biosynthesis.</text>
</comment>
<evidence type="ECO:0000256" key="7">
    <source>
        <dbReference type="ARBA" id="ARBA00023160"/>
    </source>
</evidence>
<dbReference type="OrthoDB" id="9803333at2"/>
<evidence type="ECO:0000313" key="12">
    <source>
        <dbReference type="EMBL" id="KEK18806.1"/>
    </source>
</evidence>
<dbReference type="RefSeq" id="WP_034639976.1">
    <property type="nucleotide sequence ID" value="NZ_CBCSJC010000012.1"/>
</dbReference>
<proteinExistence type="inferred from homology"/>
<dbReference type="AlphaFoldDB" id="A0A073JX24"/>
<dbReference type="PRINTS" id="PR00080">
    <property type="entry name" value="SDRFAMILY"/>
</dbReference>
<comment type="caution">
    <text evidence="12">The sequence shown here is derived from an EMBL/GenBank/DDBJ whole genome shotgun (WGS) entry which is preliminary data.</text>
</comment>
<dbReference type="Pfam" id="PF13561">
    <property type="entry name" value="adh_short_C2"/>
    <property type="match status" value="1"/>
</dbReference>
<evidence type="ECO:0000256" key="11">
    <source>
        <dbReference type="RuleBase" id="RU366074"/>
    </source>
</evidence>
<organism evidence="12 13">
    <name type="scientific">Bacillus manliponensis</name>
    <dbReference type="NCBI Taxonomy" id="574376"/>
    <lineage>
        <taxon>Bacteria</taxon>
        <taxon>Bacillati</taxon>
        <taxon>Bacillota</taxon>
        <taxon>Bacilli</taxon>
        <taxon>Bacillales</taxon>
        <taxon>Bacillaceae</taxon>
        <taxon>Bacillus</taxon>
        <taxon>Bacillus cereus group</taxon>
    </lineage>
</organism>
<dbReference type="NCBIfam" id="NF005559">
    <property type="entry name" value="PRK07231.1"/>
    <property type="match status" value="1"/>
</dbReference>
<dbReference type="Proteomes" id="UP000027822">
    <property type="component" value="Unassembled WGS sequence"/>
</dbReference>
<comment type="subunit">
    <text evidence="11">Homotetramer.</text>
</comment>
<evidence type="ECO:0000256" key="3">
    <source>
        <dbReference type="ARBA" id="ARBA00012948"/>
    </source>
</evidence>
<keyword evidence="5 10" id="KW-0521">NADP</keyword>
<dbReference type="InterPro" id="IPR011284">
    <property type="entry name" value="3oxo_ACP_reduc"/>
</dbReference>
<dbReference type="GO" id="GO:0004316">
    <property type="term" value="F:3-oxoacyl-[acyl-carrier-protein] reductase (NADPH) activity"/>
    <property type="evidence" value="ECO:0007669"/>
    <property type="project" value="UniProtKB-UniRule"/>
</dbReference>
<evidence type="ECO:0000256" key="5">
    <source>
        <dbReference type="ARBA" id="ARBA00022857"/>
    </source>
</evidence>
<reference evidence="12 13" key="1">
    <citation type="submission" date="2014-06" db="EMBL/GenBank/DDBJ databases">
        <title>Draft genome sequence of Bacillus manliponensis JCM 15802 (MCCC 1A00708).</title>
        <authorList>
            <person name="Lai Q."/>
            <person name="Liu Y."/>
            <person name="Shao Z."/>
        </authorList>
    </citation>
    <scope>NUCLEOTIDE SEQUENCE [LARGE SCALE GENOMIC DNA]</scope>
    <source>
        <strain evidence="12 13">JCM 15802</strain>
    </source>
</reference>
<dbReference type="InterPro" id="IPR020904">
    <property type="entry name" value="Sc_DH/Rdtase_CS"/>
</dbReference>
<dbReference type="SUPFAM" id="SSF51735">
    <property type="entry name" value="NAD(P)-binding Rossmann-fold domains"/>
    <property type="match status" value="1"/>
</dbReference>
<comment type="catalytic activity">
    <reaction evidence="8 11">
        <text>a (3R)-hydroxyacyl-[ACP] + NADP(+) = a 3-oxoacyl-[ACP] + NADPH + H(+)</text>
        <dbReference type="Rhea" id="RHEA:17397"/>
        <dbReference type="Rhea" id="RHEA-COMP:9916"/>
        <dbReference type="Rhea" id="RHEA-COMP:9945"/>
        <dbReference type="ChEBI" id="CHEBI:15378"/>
        <dbReference type="ChEBI" id="CHEBI:57783"/>
        <dbReference type="ChEBI" id="CHEBI:58349"/>
        <dbReference type="ChEBI" id="CHEBI:78776"/>
        <dbReference type="ChEBI" id="CHEBI:78827"/>
        <dbReference type="EC" id="1.1.1.100"/>
    </reaction>
</comment>